<dbReference type="Proteomes" id="UP000595823">
    <property type="component" value="Chromosome"/>
</dbReference>
<dbReference type="CDD" id="cd06558">
    <property type="entry name" value="crotonase-like"/>
    <property type="match status" value="1"/>
</dbReference>
<dbReference type="PANTHER" id="PTHR11941:SF54">
    <property type="entry name" value="ENOYL-COA HYDRATASE, MITOCHONDRIAL"/>
    <property type="match status" value="1"/>
</dbReference>
<reference evidence="3 4" key="1">
    <citation type="submission" date="2020-06" db="EMBL/GenBank/DDBJ databases">
        <title>Genomic analysis of Salicibibacter sp. NKC5-3.</title>
        <authorList>
            <person name="Oh Y.J."/>
        </authorList>
    </citation>
    <scope>NUCLEOTIDE SEQUENCE [LARGE SCALE GENOMIC DNA]</scope>
    <source>
        <strain evidence="3 4">NKC5-3</strain>
    </source>
</reference>
<name>A0A7T7CB34_9BACI</name>
<accession>A0A7T7CB34</accession>
<dbReference type="SUPFAM" id="SSF52096">
    <property type="entry name" value="ClpP/crotonase"/>
    <property type="match status" value="1"/>
</dbReference>
<dbReference type="GO" id="GO:0016853">
    <property type="term" value="F:isomerase activity"/>
    <property type="evidence" value="ECO:0007669"/>
    <property type="project" value="UniProtKB-KW"/>
</dbReference>
<dbReference type="Pfam" id="PF00378">
    <property type="entry name" value="ECH_1"/>
    <property type="match status" value="1"/>
</dbReference>
<evidence type="ECO:0000313" key="3">
    <source>
        <dbReference type="EMBL" id="QQK75379.1"/>
    </source>
</evidence>
<keyword evidence="3" id="KW-0413">Isomerase</keyword>
<dbReference type="Gene3D" id="3.90.226.10">
    <property type="entry name" value="2-enoyl-CoA Hydratase, Chain A, domain 1"/>
    <property type="match status" value="1"/>
</dbReference>
<dbReference type="InterPro" id="IPR001753">
    <property type="entry name" value="Enoyl-CoA_hydra/iso"/>
</dbReference>
<dbReference type="InterPro" id="IPR018376">
    <property type="entry name" value="Enoyl-CoA_hyd/isom_CS"/>
</dbReference>
<evidence type="ECO:0000313" key="4">
    <source>
        <dbReference type="Proteomes" id="UP000595823"/>
    </source>
</evidence>
<evidence type="ECO:0000256" key="1">
    <source>
        <dbReference type="ARBA" id="ARBA00005254"/>
    </source>
</evidence>
<sequence>MGEVSLEIDDNGIATVLLNYPAKRNILSNHMIEKLEHVISKLKNDPDVKVLVLRSSDQRFFSAGGDVKEWKDYSKQQAYREGNRGGKVFADLEDLPFVTIAAISGACLGGGCELALACDIRVATEDSTFGQPEITLGNGPSWGGYYRLARKVGISRAKEMILLGEMYNANQAYNFDLIQRIYPSWDTLLEEVREMSGRLAEDVYAASISKQILNQVEQGMIPNQLAIDGLSASSFAQTATSVERKAAFLNRKK</sequence>
<dbReference type="PANTHER" id="PTHR11941">
    <property type="entry name" value="ENOYL-COA HYDRATASE-RELATED"/>
    <property type="match status" value="1"/>
</dbReference>
<keyword evidence="4" id="KW-1185">Reference proteome</keyword>
<dbReference type="GO" id="GO:0006635">
    <property type="term" value="P:fatty acid beta-oxidation"/>
    <property type="evidence" value="ECO:0007669"/>
    <property type="project" value="TreeGrafter"/>
</dbReference>
<dbReference type="AlphaFoldDB" id="A0A7T7CB34"/>
<dbReference type="PROSITE" id="PS00166">
    <property type="entry name" value="ENOYL_COA_HYDRATASE"/>
    <property type="match status" value="1"/>
</dbReference>
<protein>
    <submittedName>
        <fullName evidence="3">Enoyl-CoA hydratase/isomerase family protein</fullName>
    </submittedName>
</protein>
<dbReference type="InterPro" id="IPR029045">
    <property type="entry name" value="ClpP/crotonase-like_dom_sf"/>
</dbReference>
<dbReference type="KEGG" id="scia:HUG15_07120"/>
<proteinExistence type="inferred from homology"/>
<evidence type="ECO:0000256" key="2">
    <source>
        <dbReference type="RuleBase" id="RU003707"/>
    </source>
</evidence>
<organism evidence="3 4">
    <name type="scientific">Salicibibacter cibarius</name>
    <dbReference type="NCBI Taxonomy" id="2743000"/>
    <lineage>
        <taxon>Bacteria</taxon>
        <taxon>Bacillati</taxon>
        <taxon>Bacillota</taxon>
        <taxon>Bacilli</taxon>
        <taxon>Bacillales</taxon>
        <taxon>Bacillaceae</taxon>
        <taxon>Salicibibacter</taxon>
    </lineage>
</organism>
<dbReference type="RefSeq" id="WP_200128032.1">
    <property type="nucleotide sequence ID" value="NZ_CP054705.1"/>
</dbReference>
<comment type="similarity">
    <text evidence="1 2">Belongs to the enoyl-CoA hydratase/isomerase family.</text>
</comment>
<dbReference type="EMBL" id="CP054705">
    <property type="protein sequence ID" value="QQK75379.1"/>
    <property type="molecule type" value="Genomic_DNA"/>
</dbReference>
<gene>
    <name evidence="3" type="ORF">HUG15_07120</name>
</gene>